<dbReference type="Proteomes" id="UP001381693">
    <property type="component" value="Unassembled WGS sequence"/>
</dbReference>
<evidence type="ECO:0000313" key="1">
    <source>
        <dbReference type="EMBL" id="KAK7075292.1"/>
    </source>
</evidence>
<dbReference type="EMBL" id="JAXCGZ010011331">
    <property type="protein sequence ID" value="KAK7075292.1"/>
    <property type="molecule type" value="Genomic_DNA"/>
</dbReference>
<accession>A0AAN9A9T3</accession>
<organism evidence="1 2">
    <name type="scientific">Halocaridina rubra</name>
    <name type="common">Hawaiian red shrimp</name>
    <dbReference type="NCBI Taxonomy" id="373956"/>
    <lineage>
        <taxon>Eukaryota</taxon>
        <taxon>Metazoa</taxon>
        <taxon>Ecdysozoa</taxon>
        <taxon>Arthropoda</taxon>
        <taxon>Crustacea</taxon>
        <taxon>Multicrustacea</taxon>
        <taxon>Malacostraca</taxon>
        <taxon>Eumalacostraca</taxon>
        <taxon>Eucarida</taxon>
        <taxon>Decapoda</taxon>
        <taxon>Pleocyemata</taxon>
        <taxon>Caridea</taxon>
        <taxon>Atyoidea</taxon>
        <taxon>Atyidae</taxon>
        <taxon>Halocaridina</taxon>
    </lineage>
</organism>
<gene>
    <name evidence="1" type="ORF">SK128_000883</name>
</gene>
<proteinExistence type="predicted"/>
<keyword evidence="2" id="KW-1185">Reference proteome</keyword>
<dbReference type="AlphaFoldDB" id="A0AAN9A9T3"/>
<protein>
    <submittedName>
        <fullName evidence="1">Uncharacterized protein</fullName>
    </submittedName>
</protein>
<reference evidence="1 2" key="1">
    <citation type="submission" date="2023-11" db="EMBL/GenBank/DDBJ databases">
        <title>Halocaridina rubra genome assembly.</title>
        <authorList>
            <person name="Smith C."/>
        </authorList>
    </citation>
    <scope>NUCLEOTIDE SEQUENCE [LARGE SCALE GENOMIC DNA]</scope>
    <source>
        <strain evidence="1">EP-1</strain>
        <tissue evidence="1">Whole</tissue>
    </source>
</reference>
<name>A0AAN9A9T3_HALRR</name>
<sequence>MENKAERIKPLLVGFYSPSAEQQLLLLKVSVLMQTKKLKSTEDYKGIFLQHDTTRAQRKYLKGLVSEAKQKELKDESGNFVYRVRGLQGNM</sequence>
<comment type="caution">
    <text evidence="1">The sequence shown here is derived from an EMBL/GenBank/DDBJ whole genome shotgun (WGS) entry which is preliminary data.</text>
</comment>
<evidence type="ECO:0000313" key="2">
    <source>
        <dbReference type="Proteomes" id="UP001381693"/>
    </source>
</evidence>
<feature type="non-terminal residue" evidence="1">
    <location>
        <position position="91"/>
    </location>
</feature>